<evidence type="ECO:0000313" key="2">
    <source>
        <dbReference type="EMBL" id="CAG7829005.1"/>
    </source>
</evidence>
<proteinExistence type="predicted"/>
<feature type="compositionally biased region" description="Polar residues" evidence="1">
    <location>
        <begin position="77"/>
        <end position="92"/>
    </location>
</feature>
<feature type="non-terminal residue" evidence="2">
    <location>
        <position position="1"/>
    </location>
</feature>
<dbReference type="EMBL" id="CAJVCH010549761">
    <property type="protein sequence ID" value="CAG7829005.1"/>
    <property type="molecule type" value="Genomic_DNA"/>
</dbReference>
<feature type="non-terminal residue" evidence="2">
    <location>
        <position position="92"/>
    </location>
</feature>
<dbReference type="AlphaFoldDB" id="A0A8J2PMG3"/>
<feature type="region of interest" description="Disordered" evidence="1">
    <location>
        <begin position="1"/>
        <end position="92"/>
    </location>
</feature>
<evidence type="ECO:0000256" key="1">
    <source>
        <dbReference type="SAM" id="MobiDB-lite"/>
    </source>
</evidence>
<reference evidence="2" key="1">
    <citation type="submission" date="2021-06" db="EMBL/GenBank/DDBJ databases">
        <authorList>
            <person name="Hodson N. C."/>
            <person name="Mongue J. A."/>
            <person name="Jaron S. K."/>
        </authorList>
    </citation>
    <scope>NUCLEOTIDE SEQUENCE</scope>
</reference>
<keyword evidence="3" id="KW-1185">Reference proteome</keyword>
<dbReference type="OrthoDB" id="2649at2759"/>
<protein>
    <submittedName>
        <fullName evidence="2">Uncharacterized protein</fullName>
    </submittedName>
</protein>
<comment type="caution">
    <text evidence="2">The sequence shown here is derived from an EMBL/GenBank/DDBJ whole genome shotgun (WGS) entry which is preliminary data.</text>
</comment>
<evidence type="ECO:0000313" key="3">
    <source>
        <dbReference type="Proteomes" id="UP000708208"/>
    </source>
</evidence>
<name>A0A8J2PMG3_9HEXA</name>
<sequence length="92" mass="9386">RTTSSKPPSVVKIKTAPKSLEASSNSNSIEESPTSPEDTSEKTSESNGEIGAERGDPPTTIGGGGDETTKDAENPSVPDSGTNILSKPDPTT</sequence>
<gene>
    <name evidence="2" type="ORF">AFUS01_LOCUS38892</name>
</gene>
<feature type="compositionally biased region" description="Low complexity" evidence="1">
    <location>
        <begin position="19"/>
        <end position="37"/>
    </location>
</feature>
<accession>A0A8J2PMG3</accession>
<dbReference type="Proteomes" id="UP000708208">
    <property type="component" value="Unassembled WGS sequence"/>
</dbReference>
<organism evidence="2 3">
    <name type="scientific">Allacma fusca</name>
    <dbReference type="NCBI Taxonomy" id="39272"/>
    <lineage>
        <taxon>Eukaryota</taxon>
        <taxon>Metazoa</taxon>
        <taxon>Ecdysozoa</taxon>
        <taxon>Arthropoda</taxon>
        <taxon>Hexapoda</taxon>
        <taxon>Collembola</taxon>
        <taxon>Symphypleona</taxon>
        <taxon>Sminthuridae</taxon>
        <taxon>Allacma</taxon>
    </lineage>
</organism>